<evidence type="ECO:0000259" key="5">
    <source>
        <dbReference type="Pfam" id="PF08125"/>
    </source>
</evidence>
<evidence type="ECO:0000256" key="2">
    <source>
        <dbReference type="ARBA" id="ARBA00023027"/>
    </source>
</evidence>
<dbReference type="Proteomes" id="UP000239181">
    <property type="component" value="Unassembled WGS sequence"/>
</dbReference>
<dbReference type="InterPro" id="IPR023027">
    <property type="entry name" value="Mannitol_DH_CS"/>
</dbReference>
<reference evidence="6 7" key="1">
    <citation type="submission" date="2017-10" db="EMBL/GenBank/DDBJ databases">
        <title>Draft genome of two endophytic bacteria isolated from 'guarana' Paullinia cupana (Mart.) Ducke.</title>
        <authorList>
            <person name="Siqueira K.A."/>
            <person name="Liotti R.G."/>
            <person name="Mendes T.A."/>
            <person name="Soares M.A."/>
        </authorList>
    </citation>
    <scope>NUCLEOTIDE SEQUENCE [LARGE SCALE GENOMIC DNA]</scope>
    <source>
        <strain evidence="6 7">342</strain>
    </source>
</reference>
<dbReference type="NCBIfam" id="NF011611">
    <property type="entry name" value="PRK15037.1"/>
    <property type="match status" value="1"/>
</dbReference>
<dbReference type="GO" id="GO:0008866">
    <property type="term" value="F:fructuronate reductase activity"/>
    <property type="evidence" value="ECO:0007669"/>
    <property type="project" value="TreeGrafter"/>
</dbReference>
<keyword evidence="7" id="KW-1185">Reference proteome</keyword>
<dbReference type="InterPro" id="IPR036291">
    <property type="entry name" value="NAD(P)-bd_dom_sf"/>
</dbReference>
<dbReference type="PRINTS" id="PR00084">
    <property type="entry name" value="MTLDHDRGNASE"/>
</dbReference>
<dbReference type="GO" id="GO:0042840">
    <property type="term" value="P:D-glucuronate catabolic process"/>
    <property type="evidence" value="ECO:0007669"/>
    <property type="project" value="TreeGrafter"/>
</dbReference>
<dbReference type="InterPro" id="IPR008927">
    <property type="entry name" value="6-PGluconate_DH-like_C_sf"/>
</dbReference>
<name>A0A2S9IFR3_9GAMM</name>
<gene>
    <name evidence="6" type="ORF">CQW29_02980</name>
</gene>
<evidence type="ECO:0000313" key="6">
    <source>
        <dbReference type="EMBL" id="PRD16643.1"/>
    </source>
</evidence>
<protein>
    <submittedName>
        <fullName evidence="6">Fructuronate reductase</fullName>
    </submittedName>
</protein>
<evidence type="ECO:0000256" key="3">
    <source>
        <dbReference type="ARBA" id="ARBA00061451"/>
    </source>
</evidence>
<dbReference type="InterPro" id="IPR050988">
    <property type="entry name" value="Mannitol_DH/Oxidoreductase"/>
</dbReference>
<dbReference type="InterPro" id="IPR000669">
    <property type="entry name" value="Mannitol_DH"/>
</dbReference>
<comment type="caution">
    <text evidence="6">The sequence shown here is derived from an EMBL/GenBank/DDBJ whole genome shotgun (WGS) entry which is preliminary data.</text>
</comment>
<sequence length="488" mass="52778">MEQNLVSGAVNAARPSWDASRLVPRIVHLGCGAFHRAHQALYTHRLLSSSDSDWGICEVSLMSGRGAQLIGDLNAQNRLYTVAERGAGGTELYIVGAVAEALHPQSDGCQAILEALARPETAVVSLTITEKGYCTGAASGQLDLNTPLIQHDLADPQQPQSAIGYLVEALAIRRRRGLPGFTVLSCDNVRENGHVAKAAVTGLAQARDAELAAWIAQHVTFPCTMVDRIVPAATAETLDEIAQQLGVYDPCAIACEPFHQWVIEDNFVNGRPEWDRVGAQFVSDVVPFELMKLRMLNGSHTFLACLGYLAGYRTIAETVSDPAFRRAARSLMQDEQAPTLTMPPDTDLSGYAARLIERFSNPALKHQTAQIASDGSQKLPQRLLDPIRQHLREGSDWRYLALGVAGWMRYVGGVDDRGGHYAVVDPLAATFAAIHQQPQTPAERVRALLDIGDIFGSDLPAHPHFVDAITVVYCQLLNDGAAAAVAAR</sequence>
<dbReference type="Pfam" id="PF08125">
    <property type="entry name" value="Mannitol_dh_C"/>
    <property type="match status" value="1"/>
</dbReference>
<organism evidence="6 7">
    <name type="scientific">Pantoea coffeiphila</name>
    <dbReference type="NCBI Taxonomy" id="1465635"/>
    <lineage>
        <taxon>Bacteria</taxon>
        <taxon>Pseudomonadati</taxon>
        <taxon>Pseudomonadota</taxon>
        <taxon>Gammaproteobacteria</taxon>
        <taxon>Enterobacterales</taxon>
        <taxon>Erwiniaceae</taxon>
        <taxon>Pantoea</taxon>
    </lineage>
</organism>
<evidence type="ECO:0000313" key="7">
    <source>
        <dbReference type="Proteomes" id="UP000239181"/>
    </source>
</evidence>
<dbReference type="InterPro" id="IPR013328">
    <property type="entry name" value="6PGD_dom2"/>
</dbReference>
<dbReference type="SUPFAM" id="SSF51735">
    <property type="entry name" value="NAD(P)-binding Rossmann-fold domains"/>
    <property type="match status" value="1"/>
</dbReference>
<dbReference type="PANTHER" id="PTHR43362:SF7">
    <property type="entry name" value="D-MANNONATE OXIDOREDUCTASE"/>
    <property type="match status" value="1"/>
</dbReference>
<dbReference type="InterPro" id="IPR013118">
    <property type="entry name" value="Mannitol_DH_C"/>
</dbReference>
<evidence type="ECO:0000256" key="1">
    <source>
        <dbReference type="ARBA" id="ARBA00023002"/>
    </source>
</evidence>
<feature type="domain" description="Mannitol dehydrogenase C-terminal" evidence="5">
    <location>
        <begin position="284"/>
        <end position="475"/>
    </location>
</feature>
<dbReference type="Gene3D" id="1.10.1040.10">
    <property type="entry name" value="N-(1-d-carboxylethyl)-l-norvaline Dehydrogenase, domain 2"/>
    <property type="match status" value="1"/>
</dbReference>
<dbReference type="FunFam" id="3.40.50.720:FF:000129">
    <property type="entry name" value="D-mannonate oxidoreductase"/>
    <property type="match status" value="1"/>
</dbReference>
<dbReference type="RefSeq" id="WP_105591223.1">
    <property type="nucleotide sequence ID" value="NZ_PDET01000002.1"/>
</dbReference>
<keyword evidence="2" id="KW-0520">NAD</keyword>
<proteinExistence type="inferred from homology"/>
<dbReference type="PANTHER" id="PTHR43362">
    <property type="entry name" value="MANNITOL DEHYDROGENASE DSF1-RELATED"/>
    <property type="match status" value="1"/>
</dbReference>
<dbReference type="Gene3D" id="3.40.50.720">
    <property type="entry name" value="NAD(P)-binding Rossmann-like Domain"/>
    <property type="match status" value="1"/>
</dbReference>
<accession>A0A2S9IFR3</accession>
<dbReference type="Pfam" id="PF01232">
    <property type="entry name" value="Mannitol_dh"/>
    <property type="match status" value="1"/>
</dbReference>
<evidence type="ECO:0000259" key="4">
    <source>
        <dbReference type="Pfam" id="PF01232"/>
    </source>
</evidence>
<dbReference type="OrthoDB" id="271711at2"/>
<dbReference type="GO" id="GO:0019594">
    <property type="term" value="P:mannitol metabolic process"/>
    <property type="evidence" value="ECO:0007669"/>
    <property type="project" value="InterPro"/>
</dbReference>
<feature type="domain" description="Mannitol dehydrogenase N-terminal" evidence="4">
    <location>
        <begin position="25"/>
        <end position="275"/>
    </location>
</feature>
<keyword evidence="1" id="KW-0560">Oxidoreductase</keyword>
<dbReference type="InterPro" id="IPR013131">
    <property type="entry name" value="Mannitol_DH_N"/>
</dbReference>
<comment type="similarity">
    <text evidence="3">Belongs to the mannitol dehydrogenase family. UxuB subfamily.</text>
</comment>
<dbReference type="EMBL" id="PDET01000002">
    <property type="protein sequence ID" value="PRD16643.1"/>
    <property type="molecule type" value="Genomic_DNA"/>
</dbReference>
<dbReference type="PROSITE" id="PS00974">
    <property type="entry name" value="MANNITOL_DHGENASE"/>
    <property type="match status" value="1"/>
</dbReference>
<dbReference type="AlphaFoldDB" id="A0A2S9IFR3"/>
<dbReference type="SUPFAM" id="SSF48179">
    <property type="entry name" value="6-phosphogluconate dehydrogenase C-terminal domain-like"/>
    <property type="match status" value="1"/>
</dbReference>